<dbReference type="Pfam" id="PF01494">
    <property type="entry name" value="FAD_binding_3"/>
    <property type="match status" value="1"/>
</dbReference>
<dbReference type="Proteomes" id="UP000216947">
    <property type="component" value="Unassembled WGS sequence"/>
</dbReference>
<dbReference type="EMBL" id="NEVK01000008">
    <property type="protein sequence ID" value="OZI16250.1"/>
    <property type="molecule type" value="Genomic_DNA"/>
</dbReference>
<evidence type="ECO:0000256" key="4">
    <source>
        <dbReference type="ARBA" id="ARBA00022827"/>
    </source>
</evidence>
<dbReference type="PRINTS" id="PR00420">
    <property type="entry name" value="RNGMNOXGNASE"/>
</dbReference>
<dbReference type="PANTHER" id="PTHR43004">
    <property type="entry name" value="TRK SYSTEM POTASSIUM UPTAKE PROTEIN"/>
    <property type="match status" value="1"/>
</dbReference>
<evidence type="ECO:0000256" key="2">
    <source>
        <dbReference type="ARBA" id="ARBA00007801"/>
    </source>
</evidence>
<keyword evidence="7" id="KW-1185">Reference proteome</keyword>
<organism evidence="6 7">
    <name type="scientific">Bordetella genomosp. 7</name>
    <dbReference type="NCBI Taxonomy" id="1416805"/>
    <lineage>
        <taxon>Bacteria</taxon>
        <taxon>Pseudomonadati</taxon>
        <taxon>Pseudomonadota</taxon>
        <taxon>Betaproteobacteria</taxon>
        <taxon>Burkholderiales</taxon>
        <taxon>Alcaligenaceae</taxon>
        <taxon>Bordetella</taxon>
    </lineage>
</organism>
<feature type="domain" description="FAD-binding" evidence="5">
    <location>
        <begin position="6"/>
        <end position="343"/>
    </location>
</feature>
<name>A0A261QV65_9BORD</name>
<dbReference type="GO" id="GO:0016709">
    <property type="term" value="F:oxidoreductase activity, acting on paired donors, with incorporation or reduction of molecular oxygen, NAD(P)H as one donor, and incorporation of one atom of oxygen"/>
    <property type="evidence" value="ECO:0007669"/>
    <property type="project" value="UniProtKB-ARBA"/>
</dbReference>
<dbReference type="SUPFAM" id="SSF52833">
    <property type="entry name" value="Thioredoxin-like"/>
    <property type="match status" value="1"/>
</dbReference>
<dbReference type="AlphaFoldDB" id="A0A261QV65"/>
<dbReference type="GO" id="GO:0071949">
    <property type="term" value="F:FAD binding"/>
    <property type="evidence" value="ECO:0007669"/>
    <property type="project" value="InterPro"/>
</dbReference>
<comment type="cofactor">
    <cofactor evidence="1">
        <name>FAD</name>
        <dbReference type="ChEBI" id="CHEBI:57692"/>
    </cofactor>
</comment>
<sequence>MHSSPDILVCGAGATGLTLALEFARRGIPFRLIEKSATPFPGSRGKGIQPRTQEIFEDLGILDALFAAGGIYPPARTYRDDGSWFDADIAERVEPTAAEPHPSALMVPQFLTERVMRDRLAELGHQVEWGTELTGFDQDANGVTARVHSAGGDTTVRVRYLIGADGGHSYVRGALGVPFAGRSLGARAIVADVILSGLGRDAWHQFNMGDRHRMMAICPLAGTGLFQVQAAVASDAPVDLTGHGLAALVAERSGRDDIKVQSVSWASDYQMSARLAGQYRAGRVFLAGDAAHVHPPTGGQGLNTSVQDAYNLGWKLAAVLKGADQALLDTYEAERRPVAESMLGLSTRLLQAQQHGDMRRGREVRQLDIGYRDSALALELPARIHGLRAGDRAPDAPVRGASGQPTRLFQLFQGTHWTLLAYQARLGAFATRAGLRVRHVGPDGDTVDAWSHVQDAYGLAPGDCVLVRPDGYVAAIAHAGRLAELDAYLRRMAMPAYAARAD</sequence>
<dbReference type="RefSeq" id="WP_094797409.1">
    <property type="nucleotide sequence ID" value="NZ_NEVK01000008.1"/>
</dbReference>
<dbReference type="InterPro" id="IPR036188">
    <property type="entry name" value="FAD/NAD-bd_sf"/>
</dbReference>
<dbReference type="PANTHER" id="PTHR43004:SF19">
    <property type="entry name" value="BINDING MONOOXYGENASE, PUTATIVE (JCVI)-RELATED"/>
    <property type="match status" value="1"/>
</dbReference>
<gene>
    <name evidence="6" type="ORF">CAL19_16285</name>
</gene>
<evidence type="ECO:0000256" key="1">
    <source>
        <dbReference type="ARBA" id="ARBA00001974"/>
    </source>
</evidence>
<evidence type="ECO:0000313" key="7">
    <source>
        <dbReference type="Proteomes" id="UP000216947"/>
    </source>
</evidence>
<reference evidence="7" key="1">
    <citation type="submission" date="2017-05" db="EMBL/GenBank/DDBJ databases">
        <title>Complete and WGS of Bordetella genogroups.</title>
        <authorList>
            <person name="Spilker T."/>
            <person name="Lipuma J."/>
        </authorList>
    </citation>
    <scope>NUCLEOTIDE SEQUENCE [LARGE SCALE GENOMIC DNA]</scope>
    <source>
        <strain evidence="7">AU18089</strain>
    </source>
</reference>
<evidence type="ECO:0000259" key="5">
    <source>
        <dbReference type="Pfam" id="PF01494"/>
    </source>
</evidence>
<dbReference type="Gene3D" id="3.40.30.120">
    <property type="match status" value="1"/>
</dbReference>
<dbReference type="NCBIfam" id="NF004832">
    <property type="entry name" value="PRK06184.1"/>
    <property type="match status" value="1"/>
</dbReference>
<dbReference type="InterPro" id="IPR050641">
    <property type="entry name" value="RIFMO-like"/>
</dbReference>
<evidence type="ECO:0000313" key="6">
    <source>
        <dbReference type="EMBL" id="OZI16250.1"/>
    </source>
</evidence>
<protein>
    <submittedName>
        <fullName evidence="6">2-polyprenyl-6-methoxyphenol hydroxylase</fullName>
    </submittedName>
</protein>
<keyword evidence="3" id="KW-0285">Flavoprotein</keyword>
<accession>A0A261QV65</accession>
<dbReference type="Gene3D" id="3.30.70.2450">
    <property type="match status" value="1"/>
</dbReference>
<dbReference type="Pfam" id="PF21274">
    <property type="entry name" value="Rng_hyd_C"/>
    <property type="match status" value="1"/>
</dbReference>
<dbReference type="SUPFAM" id="SSF51905">
    <property type="entry name" value="FAD/NAD(P)-binding domain"/>
    <property type="match status" value="1"/>
</dbReference>
<comment type="similarity">
    <text evidence="2">Belongs to the PheA/TfdB FAD monooxygenase family.</text>
</comment>
<proteinExistence type="inferred from homology"/>
<comment type="caution">
    <text evidence="6">The sequence shown here is derived from an EMBL/GenBank/DDBJ whole genome shotgun (WGS) entry which is preliminary data.</text>
</comment>
<evidence type="ECO:0000256" key="3">
    <source>
        <dbReference type="ARBA" id="ARBA00022630"/>
    </source>
</evidence>
<dbReference type="InterPro" id="IPR002938">
    <property type="entry name" value="FAD-bd"/>
</dbReference>
<dbReference type="InterPro" id="IPR036249">
    <property type="entry name" value="Thioredoxin-like_sf"/>
</dbReference>
<keyword evidence="4" id="KW-0274">FAD</keyword>
<dbReference type="Gene3D" id="3.50.50.60">
    <property type="entry name" value="FAD/NAD(P)-binding domain"/>
    <property type="match status" value="1"/>
</dbReference>